<dbReference type="SUPFAM" id="SSF82199">
    <property type="entry name" value="SET domain"/>
    <property type="match status" value="1"/>
</dbReference>
<keyword evidence="6" id="KW-0539">Nucleus</keyword>
<gene>
    <name evidence="10" type="primary">egg</name>
    <name evidence="10" type="ORF">CEXT_766581</name>
</gene>
<feature type="domain" description="Histone methyltransferase Tudor" evidence="9">
    <location>
        <begin position="267"/>
        <end position="318"/>
    </location>
</feature>
<dbReference type="PANTHER" id="PTHR46024:SF1">
    <property type="entry name" value="HISTONE-LYSINE N-METHYLTRANSFERASE EGGLESS"/>
    <property type="match status" value="1"/>
</dbReference>
<name>A0AAV4S1S0_CAEEX</name>
<dbReference type="PANTHER" id="PTHR46024">
    <property type="entry name" value="HISTONE-LYSINE N-METHYLTRANSFERASE EGGLESS"/>
    <property type="match status" value="1"/>
</dbReference>
<dbReference type="Proteomes" id="UP001054945">
    <property type="component" value="Unassembled WGS sequence"/>
</dbReference>
<keyword evidence="5" id="KW-0156">Chromatin regulator</keyword>
<dbReference type="InterPro" id="IPR041291">
    <property type="entry name" value="TUDOR_5"/>
</dbReference>
<feature type="region of interest" description="Disordered" evidence="7">
    <location>
        <begin position="420"/>
        <end position="456"/>
    </location>
</feature>
<dbReference type="InterPro" id="IPR051516">
    <property type="entry name" value="SETDB_methyltransferase"/>
</dbReference>
<feature type="compositionally biased region" description="Polar residues" evidence="7">
    <location>
        <begin position="747"/>
        <end position="760"/>
    </location>
</feature>
<dbReference type="GO" id="GO:0070828">
    <property type="term" value="P:heterochromatin organization"/>
    <property type="evidence" value="ECO:0007669"/>
    <property type="project" value="TreeGrafter"/>
</dbReference>
<keyword evidence="4" id="KW-0862">Zinc</keyword>
<evidence type="ECO:0000259" key="8">
    <source>
        <dbReference type="Pfam" id="PF01429"/>
    </source>
</evidence>
<dbReference type="Gene3D" id="2.170.270.10">
    <property type="entry name" value="SET domain"/>
    <property type="match status" value="1"/>
</dbReference>
<feature type="compositionally biased region" description="Basic residues" evidence="7">
    <location>
        <begin position="442"/>
        <end position="452"/>
    </location>
</feature>
<comment type="caution">
    <text evidence="10">The sequence shown here is derived from an EMBL/GenBank/DDBJ whole genome shotgun (WGS) entry which is preliminary data.</text>
</comment>
<feature type="domain" description="MBD" evidence="8">
    <location>
        <begin position="486"/>
        <end position="539"/>
    </location>
</feature>
<evidence type="ECO:0000256" key="1">
    <source>
        <dbReference type="ARBA" id="ARBA00004123"/>
    </source>
</evidence>
<organism evidence="10 11">
    <name type="scientific">Caerostris extrusa</name>
    <name type="common">Bark spider</name>
    <name type="synonym">Caerostris bankana</name>
    <dbReference type="NCBI Taxonomy" id="172846"/>
    <lineage>
        <taxon>Eukaryota</taxon>
        <taxon>Metazoa</taxon>
        <taxon>Ecdysozoa</taxon>
        <taxon>Arthropoda</taxon>
        <taxon>Chelicerata</taxon>
        <taxon>Arachnida</taxon>
        <taxon>Araneae</taxon>
        <taxon>Araneomorphae</taxon>
        <taxon>Entelegynae</taxon>
        <taxon>Araneoidea</taxon>
        <taxon>Araneidae</taxon>
        <taxon>Caerostris</taxon>
    </lineage>
</organism>
<comment type="subcellular location">
    <subcellularLocation>
        <location evidence="1">Nucleus</location>
    </subcellularLocation>
</comment>
<dbReference type="GO" id="GO:0003677">
    <property type="term" value="F:DNA binding"/>
    <property type="evidence" value="ECO:0007669"/>
    <property type="project" value="InterPro"/>
</dbReference>
<dbReference type="CDD" id="cd20382">
    <property type="entry name" value="Tudor_SETDB1_rpt1"/>
    <property type="match status" value="1"/>
</dbReference>
<proteinExistence type="predicted"/>
<evidence type="ECO:0000256" key="4">
    <source>
        <dbReference type="ARBA" id="ARBA00022833"/>
    </source>
</evidence>
<dbReference type="InterPro" id="IPR046341">
    <property type="entry name" value="SET_dom_sf"/>
</dbReference>
<evidence type="ECO:0000313" key="11">
    <source>
        <dbReference type="Proteomes" id="UP001054945"/>
    </source>
</evidence>
<evidence type="ECO:0000256" key="2">
    <source>
        <dbReference type="ARBA" id="ARBA00022679"/>
    </source>
</evidence>
<dbReference type="GO" id="GO:0046872">
    <property type="term" value="F:metal ion binding"/>
    <property type="evidence" value="ECO:0007669"/>
    <property type="project" value="UniProtKB-KW"/>
</dbReference>
<feature type="region of interest" description="Disordered" evidence="7">
    <location>
        <begin position="705"/>
        <end position="820"/>
    </location>
</feature>
<dbReference type="EMBL" id="BPLR01008745">
    <property type="protein sequence ID" value="GIY26904.1"/>
    <property type="molecule type" value="Genomic_DNA"/>
</dbReference>
<evidence type="ECO:0000256" key="7">
    <source>
        <dbReference type="SAM" id="MobiDB-lite"/>
    </source>
</evidence>
<evidence type="ECO:0000256" key="5">
    <source>
        <dbReference type="ARBA" id="ARBA00022853"/>
    </source>
</evidence>
<evidence type="ECO:0000259" key="9">
    <source>
        <dbReference type="Pfam" id="PF18359"/>
    </source>
</evidence>
<dbReference type="SUPFAM" id="SSF54171">
    <property type="entry name" value="DNA-binding domain"/>
    <property type="match status" value="1"/>
</dbReference>
<keyword evidence="3" id="KW-0479">Metal-binding</keyword>
<dbReference type="Pfam" id="PF18359">
    <property type="entry name" value="Tudor_5"/>
    <property type="match status" value="1"/>
</dbReference>
<dbReference type="InterPro" id="IPR001739">
    <property type="entry name" value="Methyl_CpG_DNA-bd"/>
</dbReference>
<evidence type="ECO:0000256" key="6">
    <source>
        <dbReference type="ARBA" id="ARBA00023242"/>
    </source>
</evidence>
<dbReference type="GO" id="GO:0010629">
    <property type="term" value="P:negative regulation of gene expression"/>
    <property type="evidence" value="ECO:0007669"/>
    <property type="project" value="TreeGrafter"/>
</dbReference>
<sequence length="820" mass="92991">MGEELKRSISLSLARREKQGTLFFVCQAAAKMPTLQPMDECMMEVDLAPSLSAPTMPSKVNGVESDILLTKNISIDSHSPFSKIFSDCKNLFSLNQNENAKVLDSFTNPTSLLQETEQLTKEIKSLFEMNGFSSSGVQERLCRCLRIGAKPDYMNRNTTLSFVPNRKSLVCRKKNLVTDGVEILDVLPTRIKSNLPPIGLIKRPKLQVGSEVWVMKANSVEAFFEGTVVLIREEQFYKIRSKESKAVSSKLYSPKHLAYRKNSDVIVPVGTRIVACYLDGEKPTVYAGIVAEPPKFTNRERYLIFFDDGYAQYIEHKDIYVMCEQSNDVAKDVHKNISEFIQDYLQKYPERPMVKFQKNQITKTEHDRKWWDTKVLEVDASMANAEANRVAGKHRRHNIVPRKPHQPYVEYTRDVKEDDVVTIDSDSGPETDDKKNVNRTIVKPRNKARKSTTQKPRFPDSMRIERFHAPDIKSHLGYKRGRVLEQLSKSWERQIRKYVRGGPKLKILYRAPCGRHLRDLQEVLNYLILVNSEITIDSFTANPFVSILRTFRPREIFYQSADVTKVVAPVLIIVRIQLNVNVSKSQIMLIVARKLEMLAINLGRLKDPVITGIFECNSRCKCGIQCANRLVQNGLQVRLQMFKTYRKGWGIRCLDDLDAGTFICIYAGQLLTEEGADEDGNRFGDEYLAELDHIEVAEKLKEGYESDVTDIDVESEHGGDKDYSKMAEPSSSSDSDASHCETDSDFESSLRSTAVTTYTTRNKRRASAKNSDASSMSSVDSGNNKKSNKQLPDISSPLDSLKLNPRPLSPASAELLEKPN</sequence>
<keyword evidence="11" id="KW-1185">Reference proteome</keyword>
<dbReference type="Pfam" id="PF01429">
    <property type="entry name" value="MBD"/>
    <property type="match status" value="1"/>
</dbReference>
<evidence type="ECO:0000256" key="3">
    <source>
        <dbReference type="ARBA" id="ARBA00022723"/>
    </source>
</evidence>
<dbReference type="Gene3D" id="2.30.30.140">
    <property type="match status" value="2"/>
</dbReference>
<feature type="compositionally biased region" description="Low complexity" evidence="7">
    <location>
        <begin position="768"/>
        <end position="784"/>
    </location>
</feature>
<evidence type="ECO:0000313" key="10">
    <source>
        <dbReference type="EMBL" id="GIY26904.1"/>
    </source>
</evidence>
<protein>
    <submittedName>
        <fullName evidence="10">Histone-lysine N-methyltransferase eggless</fullName>
    </submittedName>
</protein>
<feature type="compositionally biased region" description="Basic and acidic residues" evidence="7">
    <location>
        <begin position="714"/>
        <end position="725"/>
    </location>
</feature>
<accession>A0AAV4S1S0</accession>
<keyword evidence="2" id="KW-0808">Transferase</keyword>
<dbReference type="InterPro" id="IPR016177">
    <property type="entry name" value="DNA-bd_dom_sf"/>
</dbReference>
<dbReference type="GO" id="GO:0005634">
    <property type="term" value="C:nucleus"/>
    <property type="evidence" value="ECO:0007669"/>
    <property type="project" value="UniProtKB-SubCell"/>
</dbReference>
<dbReference type="AlphaFoldDB" id="A0AAV4S1S0"/>
<reference evidence="10 11" key="1">
    <citation type="submission" date="2021-06" db="EMBL/GenBank/DDBJ databases">
        <title>Caerostris extrusa draft genome.</title>
        <authorList>
            <person name="Kono N."/>
            <person name="Arakawa K."/>
        </authorList>
    </citation>
    <scope>NUCLEOTIDE SEQUENCE [LARGE SCALE GENOMIC DNA]</scope>
</reference>
<dbReference type="GO" id="GO:0046974">
    <property type="term" value="F:histone H3K9 methyltransferase activity"/>
    <property type="evidence" value="ECO:0007669"/>
    <property type="project" value="TreeGrafter"/>
</dbReference>